<gene>
    <name evidence="2" type="ORF">APZ42_005394</name>
</gene>
<feature type="non-terminal residue" evidence="2">
    <location>
        <position position="70"/>
    </location>
</feature>
<evidence type="ECO:0000313" key="2">
    <source>
        <dbReference type="EMBL" id="KZR98952.1"/>
    </source>
</evidence>
<reference evidence="2 3" key="1">
    <citation type="submission" date="2016-03" db="EMBL/GenBank/DDBJ databases">
        <title>EvidentialGene: Evidence-directed Construction of Genes on Genomes.</title>
        <authorList>
            <person name="Gilbert D.G."/>
            <person name="Choi J.-H."/>
            <person name="Mockaitis K."/>
            <person name="Colbourne J."/>
            <person name="Pfrender M."/>
        </authorList>
    </citation>
    <scope>NUCLEOTIDE SEQUENCE [LARGE SCALE GENOMIC DNA]</scope>
    <source>
        <strain evidence="2 3">Xinb3</strain>
        <tissue evidence="2">Complete organism</tissue>
    </source>
</reference>
<keyword evidence="3" id="KW-1185">Reference proteome</keyword>
<dbReference type="EMBL" id="LRGB01015226">
    <property type="protein sequence ID" value="KZR98952.1"/>
    <property type="molecule type" value="Genomic_DNA"/>
</dbReference>
<name>A0A164GH35_9CRUS</name>
<evidence type="ECO:0000313" key="3">
    <source>
        <dbReference type="Proteomes" id="UP000076858"/>
    </source>
</evidence>
<evidence type="ECO:0000256" key="1">
    <source>
        <dbReference type="SAM" id="Phobius"/>
    </source>
</evidence>
<keyword evidence="1" id="KW-0812">Transmembrane</keyword>
<comment type="caution">
    <text evidence="2">The sequence shown here is derived from an EMBL/GenBank/DDBJ whole genome shotgun (WGS) entry which is preliminary data.</text>
</comment>
<dbReference type="AlphaFoldDB" id="A0A164GH35"/>
<keyword evidence="1" id="KW-0472">Membrane</keyword>
<accession>A0A164GH35</accession>
<keyword evidence="1" id="KW-1133">Transmembrane helix</keyword>
<proteinExistence type="predicted"/>
<feature type="transmembrane region" description="Helical" evidence="1">
    <location>
        <begin position="31"/>
        <end position="54"/>
    </location>
</feature>
<dbReference type="Proteomes" id="UP000076858">
    <property type="component" value="Unassembled WGS sequence"/>
</dbReference>
<protein>
    <submittedName>
        <fullName evidence="2">Uncharacterized protein</fullName>
    </submittedName>
</protein>
<organism evidence="2 3">
    <name type="scientific">Daphnia magna</name>
    <dbReference type="NCBI Taxonomy" id="35525"/>
    <lineage>
        <taxon>Eukaryota</taxon>
        <taxon>Metazoa</taxon>
        <taxon>Ecdysozoa</taxon>
        <taxon>Arthropoda</taxon>
        <taxon>Crustacea</taxon>
        <taxon>Branchiopoda</taxon>
        <taxon>Diplostraca</taxon>
        <taxon>Cladocera</taxon>
        <taxon>Anomopoda</taxon>
        <taxon>Daphniidae</taxon>
        <taxon>Daphnia</taxon>
    </lineage>
</organism>
<sequence length="70" mass="8086">MFLNHRDSSGFRRTPPSFCVYFLPSPTIFHLISHTVTNYLVVPLLSSPTILLLLRCNHVRFLHICDSLTE</sequence>